<organism evidence="2 3">
    <name type="scientific">Candidatus Pseudogracilibacillus intestinigallinarum</name>
    <dbReference type="NCBI Taxonomy" id="2838742"/>
    <lineage>
        <taxon>Bacteria</taxon>
        <taxon>Bacillati</taxon>
        <taxon>Bacillota</taxon>
        <taxon>Bacilli</taxon>
        <taxon>Bacillales</taxon>
        <taxon>Bacillaceae</taxon>
        <taxon>Pseudogracilibacillus</taxon>
    </lineage>
</organism>
<gene>
    <name evidence="2" type="ORF">H9895_08705</name>
</gene>
<keyword evidence="1" id="KW-0472">Membrane</keyword>
<proteinExistence type="predicted"/>
<protein>
    <submittedName>
        <fullName evidence="2">Uncharacterized protein</fullName>
    </submittedName>
</protein>
<evidence type="ECO:0000256" key="1">
    <source>
        <dbReference type="SAM" id="Phobius"/>
    </source>
</evidence>
<reference evidence="2" key="1">
    <citation type="journal article" date="2021" name="PeerJ">
        <title>Extensive microbial diversity within the chicken gut microbiome revealed by metagenomics and culture.</title>
        <authorList>
            <person name="Gilroy R."/>
            <person name="Ravi A."/>
            <person name="Getino M."/>
            <person name="Pursley I."/>
            <person name="Horton D.L."/>
            <person name="Alikhan N.F."/>
            <person name="Baker D."/>
            <person name="Gharbi K."/>
            <person name="Hall N."/>
            <person name="Watson M."/>
            <person name="Adriaenssens E.M."/>
            <person name="Foster-Nyarko E."/>
            <person name="Jarju S."/>
            <person name="Secka A."/>
            <person name="Antonio M."/>
            <person name="Oren A."/>
            <person name="Chaudhuri R.R."/>
            <person name="La Ragione R."/>
            <person name="Hildebrand F."/>
            <person name="Pallen M.J."/>
        </authorList>
    </citation>
    <scope>NUCLEOTIDE SEQUENCE</scope>
    <source>
        <strain evidence="2">CHK169-2315</strain>
    </source>
</reference>
<feature type="transmembrane region" description="Helical" evidence="1">
    <location>
        <begin position="32"/>
        <end position="54"/>
    </location>
</feature>
<name>A0A9D1PNM9_9BACI</name>
<comment type="caution">
    <text evidence="2">The sequence shown here is derived from an EMBL/GenBank/DDBJ whole genome shotgun (WGS) entry which is preliminary data.</text>
</comment>
<dbReference type="EMBL" id="DXHX01000124">
    <property type="protein sequence ID" value="HIV75141.1"/>
    <property type="molecule type" value="Genomic_DNA"/>
</dbReference>
<dbReference type="AlphaFoldDB" id="A0A9D1PNM9"/>
<evidence type="ECO:0000313" key="2">
    <source>
        <dbReference type="EMBL" id="HIV75141.1"/>
    </source>
</evidence>
<dbReference type="Proteomes" id="UP000823937">
    <property type="component" value="Unassembled WGS sequence"/>
</dbReference>
<keyword evidence="1" id="KW-1133">Transmembrane helix</keyword>
<feature type="transmembrane region" description="Helical" evidence="1">
    <location>
        <begin position="7"/>
        <end position="26"/>
    </location>
</feature>
<keyword evidence="1" id="KW-0812">Transmembrane</keyword>
<sequence>MKIYSVVRIIFAFFLMVLAFPYILQIETMLQAIFWTIWALFFFSIVGGNLAILLHVTPVPVMEQQIPGKMEQRRHKRVQQR</sequence>
<evidence type="ECO:0000313" key="3">
    <source>
        <dbReference type="Proteomes" id="UP000823937"/>
    </source>
</evidence>
<accession>A0A9D1PNM9</accession>
<reference evidence="2" key="2">
    <citation type="submission" date="2021-04" db="EMBL/GenBank/DDBJ databases">
        <authorList>
            <person name="Gilroy R."/>
        </authorList>
    </citation>
    <scope>NUCLEOTIDE SEQUENCE</scope>
    <source>
        <strain evidence="2">CHK169-2315</strain>
    </source>
</reference>